<dbReference type="SMART" id="SM01118">
    <property type="entry name" value="CYTH"/>
    <property type="match status" value="1"/>
</dbReference>
<dbReference type="InterPro" id="IPR038186">
    <property type="entry name" value="CHAD_dom_sf"/>
</dbReference>
<reference evidence="4" key="1">
    <citation type="submission" date="2021-04" db="EMBL/GenBank/DDBJ databases">
        <title>Biosynthetic gene clusters of Dactylosporangioum roseum.</title>
        <authorList>
            <person name="Hartkoorn R.C."/>
            <person name="Beaudoing E."/>
            <person name="Hot D."/>
            <person name="Moureu S."/>
        </authorList>
    </citation>
    <scope>NUCLEOTIDE SEQUENCE</scope>
    <source>
        <strain evidence="4">NRRL B-16295</strain>
    </source>
</reference>
<name>A0ABY5ZAY8_9ACTN</name>
<dbReference type="PROSITE" id="PS51707">
    <property type="entry name" value="CYTH"/>
    <property type="match status" value="1"/>
</dbReference>
<accession>A0ABY5ZAY8</accession>
<dbReference type="InterPro" id="IPR033469">
    <property type="entry name" value="CYTH-like_dom_sf"/>
</dbReference>
<dbReference type="Proteomes" id="UP001058271">
    <property type="component" value="Chromosome"/>
</dbReference>
<dbReference type="PROSITE" id="PS51708">
    <property type="entry name" value="CHAD"/>
    <property type="match status" value="1"/>
</dbReference>
<protein>
    <submittedName>
        <fullName evidence="4">CYTH and CHAD domain-containing protein</fullName>
    </submittedName>
</protein>
<keyword evidence="5" id="KW-1185">Reference proteome</keyword>
<dbReference type="CDD" id="cd07374">
    <property type="entry name" value="CYTH-like_Pase"/>
    <property type="match status" value="1"/>
</dbReference>
<dbReference type="InterPro" id="IPR023577">
    <property type="entry name" value="CYTH_domain"/>
</dbReference>
<dbReference type="RefSeq" id="WP_260728226.1">
    <property type="nucleotide sequence ID" value="NZ_BAAABS010000041.1"/>
</dbReference>
<feature type="compositionally biased region" description="Low complexity" evidence="1">
    <location>
        <begin position="180"/>
        <end position="209"/>
    </location>
</feature>
<proteinExistence type="predicted"/>
<dbReference type="SUPFAM" id="SSF55154">
    <property type="entry name" value="CYTH-like phosphatases"/>
    <property type="match status" value="1"/>
</dbReference>
<evidence type="ECO:0000259" key="3">
    <source>
        <dbReference type="PROSITE" id="PS51708"/>
    </source>
</evidence>
<dbReference type="Gene3D" id="2.40.320.10">
    <property type="entry name" value="Hypothetical Protein Pfu-838710-001"/>
    <property type="match status" value="1"/>
</dbReference>
<feature type="region of interest" description="Disordered" evidence="1">
    <location>
        <begin position="180"/>
        <end position="215"/>
    </location>
</feature>
<dbReference type="PANTHER" id="PTHR39339:SF1">
    <property type="entry name" value="CHAD DOMAIN-CONTAINING PROTEIN"/>
    <property type="match status" value="1"/>
</dbReference>
<evidence type="ECO:0000256" key="1">
    <source>
        <dbReference type="SAM" id="MobiDB-lite"/>
    </source>
</evidence>
<dbReference type="InterPro" id="IPR007899">
    <property type="entry name" value="CHAD_dom"/>
</dbReference>
<dbReference type="Gene3D" id="1.40.20.10">
    <property type="entry name" value="CHAD domain"/>
    <property type="match status" value="1"/>
</dbReference>
<dbReference type="Pfam" id="PF01928">
    <property type="entry name" value="CYTH"/>
    <property type="match status" value="1"/>
</dbReference>
<evidence type="ECO:0000313" key="4">
    <source>
        <dbReference type="EMBL" id="UWZ38839.1"/>
    </source>
</evidence>
<organism evidence="4 5">
    <name type="scientific">Dactylosporangium roseum</name>
    <dbReference type="NCBI Taxonomy" id="47989"/>
    <lineage>
        <taxon>Bacteria</taxon>
        <taxon>Bacillati</taxon>
        <taxon>Actinomycetota</taxon>
        <taxon>Actinomycetes</taxon>
        <taxon>Micromonosporales</taxon>
        <taxon>Micromonosporaceae</taxon>
        <taxon>Dactylosporangium</taxon>
    </lineage>
</organism>
<dbReference type="PANTHER" id="PTHR39339">
    <property type="entry name" value="SLR1444 PROTEIN"/>
    <property type="match status" value="1"/>
</dbReference>
<feature type="domain" description="CHAD" evidence="3">
    <location>
        <begin position="214"/>
        <end position="533"/>
    </location>
</feature>
<evidence type="ECO:0000313" key="5">
    <source>
        <dbReference type="Proteomes" id="UP001058271"/>
    </source>
</evidence>
<feature type="compositionally biased region" description="Basic and acidic residues" evidence="1">
    <location>
        <begin position="63"/>
        <end position="93"/>
    </location>
</feature>
<feature type="region of interest" description="Disordered" evidence="1">
    <location>
        <begin position="61"/>
        <end position="96"/>
    </location>
</feature>
<sequence>MAGKLEVERKYELPADFALPALTGVGGVESVGEAEELRLDAVYYDTPGLRLARGRATLRRRSGGHDAGWHLKRPSGGERSELQVPGSEDRTEPPGEITGQVRALTRGEDLRPVARIRTHRVERPLRDAAGSTVALVADDTVTTESLFGSRPVRRWRELEVELVDGAREALDELDAALRAAGARPSASPSKLAQALGDDYPAAPADAPAGAGDGGSAGRRALTDYLRAQRDAIVEHDPAVRDGDVEAVHKMRVGTRRLRSTLRSFASVLPADADLDRLHDEVKWLTGLLGAVRDRDVIGDHLAALVAAEPPELVLGPVADRIRERLAERRATAREELVAGLDSDRYTRLLTDIDALVDGATGGGAGAGGRITGGAGAGGRITGGAGAGGRIGRSRLRRLARKALRRADRRLAAALRTPEPPREGAPPRAGQPTRDERLHEARKAYKRARYAAELIEPFAGKPAGRLADRLTDLQDVLGAHQDSLVTGALLRDYAVRAHADGDNAFTYGLLHARQDEHGRQALSRLGKARRTARRAAIRLF</sequence>
<dbReference type="EMBL" id="CP073721">
    <property type="protein sequence ID" value="UWZ38839.1"/>
    <property type="molecule type" value="Genomic_DNA"/>
</dbReference>
<gene>
    <name evidence="4" type="ORF">Drose_11795</name>
</gene>
<dbReference type="Pfam" id="PF05235">
    <property type="entry name" value="CHAD"/>
    <property type="match status" value="1"/>
</dbReference>
<evidence type="ECO:0000259" key="2">
    <source>
        <dbReference type="PROSITE" id="PS51707"/>
    </source>
</evidence>
<feature type="domain" description="CYTH" evidence="2">
    <location>
        <begin position="4"/>
        <end position="198"/>
    </location>
</feature>
<dbReference type="SMART" id="SM00880">
    <property type="entry name" value="CHAD"/>
    <property type="match status" value="1"/>
</dbReference>
<feature type="region of interest" description="Disordered" evidence="1">
    <location>
        <begin position="410"/>
        <end position="436"/>
    </location>
</feature>